<dbReference type="EMBL" id="CATOUU010000654">
    <property type="protein sequence ID" value="CAI9938208.1"/>
    <property type="molecule type" value="Genomic_DNA"/>
</dbReference>
<organism evidence="1">
    <name type="scientific">Hexamita inflata</name>
    <dbReference type="NCBI Taxonomy" id="28002"/>
    <lineage>
        <taxon>Eukaryota</taxon>
        <taxon>Metamonada</taxon>
        <taxon>Diplomonadida</taxon>
        <taxon>Hexamitidae</taxon>
        <taxon>Hexamitinae</taxon>
        <taxon>Hexamita</taxon>
    </lineage>
</organism>
<evidence type="ECO:0000313" key="1">
    <source>
        <dbReference type="EMBL" id="CAI9938208.1"/>
    </source>
</evidence>
<dbReference type="Proteomes" id="UP001642409">
    <property type="component" value="Unassembled WGS sequence"/>
</dbReference>
<proteinExistence type="predicted"/>
<evidence type="ECO:0000313" key="3">
    <source>
        <dbReference type="Proteomes" id="UP001642409"/>
    </source>
</evidence>
<gene>
    <name evidence="2" type="ORF">HINF_LOCUS11346</name>
    <name evidence="1" type="ORF">HINF_LOCUS25853</name>
</gene>
<evidence type="ECO:0000313" key="2">
    <source>
        <dbReference type="EMBL" id="CAL5990445.1"/>
    </source>
</evidence>
<protein>
    <submittedName>
        <fullName evidence="2">Hypothetical_protein</fullName>
    </submittedName>
</protein>
<keyword evidence="3" id="KW-1185">Reference proteome</keyword>
<comment type="caution">
    <text evidence="1">The sequence shown here is derived from an EMBL/GenBank/DDBJ whole genome shotgun (WGS) entry which is preliminary data.</text>
</comment>
<reference evidence="1" key="1">
    <citation type="submission" date="2023-06" db="EMBL/GenBank/DDBJ databases">
        <authorList>
            <person name="Kurt Z."/>
        </authorList>
    </citation>
    <scope>NUCLEOTIDE SEQUENCE</scope>
</reference>
<dbReference type="EMBL" id="CAXDID020000025">
    <property type="protein sequence ID" value="CAL5990445.1"/>
    <property type="molecule type" value="Genomic_DNA"/>
</dbReference>
<sequence length="170" mass="19844">MPPPSFLNQWNIQSTQAFSENNRFFMTIQRYEAVRTLAPAPAPFPVGCCCGTKAICCKQVKIQVSHCSQTECNLKVSSVLRKVSWSSQRGKLKRQCFFLKAFLSCTDDLRQEAELKRFQLPQTHPELSTNLNQLRESKDYYFQIMKWYQQQHRLSDILNILLKYAKLLTI</sequence>
<accession>A0AA86PJ85</accession>
<dbReference type="AlphaFoldDB" id="A0AA86PJ85"/>
<reference evidence="2 3" key="2">
    <citation type="submission" date="2024-07" db="EMBL/GenBank/DDBJ databases">
        <authorList>
            <person name="Akdeniz Z."/>
        </authorList>
    </citation>
    <scope>NUCLEOTIDE SEQUENCE [LARGE SCALE GENOMIC DNA]</scope>
</reference>
<name>A0AA86PJ85_9EUKA</name>